<organism evidence="2 3">
    <name type="scientific">Latilactobacillus curvatus</name>
    <name type="common">Lactobacillus curvatus</name>
    <dbReference type="NCBI Taxonomy" id="28038"/>
    <lineage>
        <taxon>Bacteria</taxon>
        <taxon>Bacillati</taxon>
        <taxon>Bacillota</taxon>
        <taxon>Bacilli</taxon>
        <taxon>Lactobacillales</taxon>
        <taxon>Lactobacillaceae</taxon>
        <taxon>Latilactobacillus</taxon>
    </lineage>
</organism>
<sequence length="59" mass="6910">MKRSEIFKYISNSDNIADLRLAEGKSSKTSLAKRHLKKQNNSDPKDADLEKYFEEKYTK</sequence>
<proteinExistence type="predicted"/>
<geneLocation type="plasmid" evidence="2 3">
    <name>p-1.1928_2</name>
</geneLocation>
<feature type="region of interest" description="Disordered" evidence="1">
    <location>
        <begin position="28"/>
        <end position="50"/>
    </location>
</feature>
<dbReference type="Proteomes" id="UP000257607">
    <property type="component" value="Plasmid p-1.1928_2"/>
</dbReference>
<dbReference type="AlphaFoldDB" id="A0A385AHP5"/>
<evidence type="ECO:0000256" key="1">
    <source>
        <dbReference type="SAM" id="MobiDB-lite"/>
    </source>
</evidence>
<reference evidence="2 3" key="1">
    <citation type="submission" date="2018-07" db="EMBL/GenBank/DDBJ databases">
        <title>Lactobacillus curvatus genome sequence.</title>
        <authorList>
            <person name="Prechtl R."/>
        </authorList>
    </citation>
    <scope>NUCLEOTIDE SEQUENCE [LARGE SCALE GENOMIC DNA]</scope>
    <source>
        <strain evidence="2 3">TMW 1.1928</strain>
        <plasmid evidence="2 3">p-1.1928_2</plasmid>
    </source>
</reference>
<keyword evidence="2" id="KW-0614">Plasmid</keyword>
<evidence type="ECO:0000313" key="3">
    <source>
        <dbReference type="Proteomes" id="UP000257607"/>
    </source>
</evidence>
<dbReference type="RefSeq" id="WP_116843850.1">
    <property type="nucleotide sequence ID" value="NZ_CP031005.1"/>
</dbReference>
<accession>A0A385AHP5</accession>
<protein>
    <submittedName>
        <fullName evidence="2">Uncharacterized protein</fullName>
    </submittedName>
</protein>
<dbReference type="EMBL" id="CP031005">
    <property type="protein sequence ID" value="AXN36896.1"/>
    <property type="molecule type" value="Genomic_DNA"/>
</dbReference>
<evidence type="ECO:0000313" key="2">
    <source>
        <dbReference type="EMBL" id="AXN36896.1"/>
    </source>
</evidence>
<name>A0A385AHP5_LATCU</name>
<gene>
    <name evidence="2" type="ORF">DT351_11145</name>
</gene>